<evidence type="ECO:0000313" key="1">
    <source>
        <dbReference type="EMBL" id="KKN98487.1"/>
    </source>
</evidence>
<dbReference type="AlphaFoldDB" id="A0A0F9VFC4"/>
<protein>
    <submittedName>
        <fullName evidence="1">Uncharacterized protein</fullName>
    </submittedName>
</protein>
<proteinExistence type="predicted"/>
<comment type="caution">
    <text evidence="1">The sequence shown here is derived from an EMBL/GenBank/DDBJ whole genome shotgun (WGS) entry which is preliminary data.</text>
</comment>
<name>A0A0F9VFC4_9ZZZZ</name>
<dbReference type="EMBL" id="LAZR01000051">
    <property type="protein sequence ID" value="KKN98487.1"/>
    <property type="molecule type" value="Genomic_DNA"/>
</dbReference>
<gene>
    <name evidence="1" type="ORF">LCGC14_0145980</name>
</gene>
<reference evidence="1" key="1">
    <citation type="journal article" date="2015" name="Nature">
        <title>Complex archaea that bridge the gap between prokaryotes and eukaryotes.</title>
        <authorList>
            <person name="Spang A."/>
            <person name="Saw J.H."/>
            <person name="Jorgensen S.L."/>
            <person name="Zaremba-Niedzwiedzka K."/>
            <person name="Martijn J."/>
            <person name="Lind A.E."/>
            <person name="van Eijk R."/>
            <person name="Schleper C."/>
            <person name="Guy L."/>
            <person name="Ettema T.J."/>
        </authorList>
    </citation>
    <scope>NUCLEOTIDE SEQUENCE</scope>
</reference>
<organism evidence="1">
    <name type="scientific">marine sediment metagenome</name>
    <dbReference type="NCBI Taxonomy" id="412755"/>
    <lineage>
        <taxon>unclassified sequences</taxon>
        <taxon>metagenomes</taxon>
        <taxon>ecological metagenomes</taxon>
    </lineage>
</organism>
<sequence>MGYDLYTVCGVWGSRFCILAPVAFRIMYVTPCIGSGFCCKKAPCEASLRAYGNHTRCPGLAWDESQTKYVCRLMQLPGKLGENYRKELYAGEGCCANIGNTHRKDIAEGRRPPEIDYDDIERKFPPLSKELQMFAAVLGRQFLSGDAMYLTLCDLEHQLAKEFSKEYAEYVIRELEHFYKQQRSSFQEGFMG</sequence>
<accession>A0A0F9VFC4</accession>